<comment type="caution">
    <text evidence="2">The sequence shown here is derived from an EMBL/GenBank/DDBJ whole genome shotgun (WGS) entry which is preliminary data.</text>
</comment>
<evidence type="ECO:0000313" key="3">
    <source>
        <dbReference type="Proteomes" id="UP000033497"/>
    </source>
</evidence>
<protein>
    <submittedName>
        <fullName evidence="2">Uncharacterized protein</fullName>
    </submittedName>
</protein>
<keyword evidence="1" id="KW-0732">Signal</keyword>
<evidence type="ECO:0000256" key="1">
    <source>
        <dbReference type="SAM" id="SignalP"/>
    </source>
</evidence>
<proteinExistence type="predicted"/>
<name>A0ABR5DGZ6_9FLAO</name>
<keyword evidence="3" id="KW-1185">Reference proteome</keyword>
<dbReference type="EMBL" id="JSVU01000006">
    <property type="protein sequence ID" value="KJJ38063.1"/>
    <property type="molecule type" value="Genomic_DNA"/>
</dbReference>
<reference evidence="2 3" key="1">
    <citation type="submission" date="2014-10" db="EMBL/GenBank/DDBJ databases">
        <title>Genome sequencing of Vitellibacter vladivostokensis KMM 3516.</title>
        <authorList>
            <person name="Thevarajoo S."/>
            <person name="Selvaratnam C."/>
            <person name="Goh K.M."/>
            <person name="Chong C.S."/>
        </authorList>
    </citation>
    <scope>NUCLEOTIDE SEQUENCE [LARGE SCALE GENOMIC DNA]</scope>
    <source>
        <strain evidence="2 3">KMM 3516</strain>
    </source>
</reference>
<dbReference type="Proteomes" id="UP000033497">
    <property type="component" value="Unassembled WGS sequence"/>
</dbReference>
<feature type="signal peptide" evidence="1">
    <location>
        <begin position="1"/>
        <end position="18"/>
    </location>
</feature>
<organism evidence="2 3">
    <name type="scientific">Aequorivita vladivostokensis</name>
    <dbReference type="NCBI Taxonomy" id="171194"/>
    <lineage>
        <taxon>Bacteria</taxon>
        <taxon>Pseudomonadati</taxon>
        <taxon>Bacteroidota</taxon>
        <taxon>Flavobacteriia</taxon>
        <taxon>Flavobacteriales</taxon>
        <taxon>Flavobacteriaceae</taxon>
        <taxon>Aequorivita</taxon>
    </lineage>
</organism>
<gene>
    <name evidence="2" type="ORF">MB09_10525</name>
</gene>
<dbReference type="RefSeq" id="WP_045080878.1">
    <property type="nucleotide sequence ID" value="NZ_JSVU01000006.1"/>
</dbReference>
<accession>A0ABR5DGZ6</accession>
<sequence length="121" mass="14187">MKKLTTLIMLLLSISAFSQDPFFQKSNEQAEKEALEITNSYDLELSLTEKQELLFQRKVEEFLIRRYKIEAEISGKEKLDLLYGLQKQETAEMNDILTRPQMEVYKQVKPTIQPLETVAKE</sequence>
<evidence type="ECO:0000313" key="2">
    <source>
        <dbReference type="EMBL" id="KJJ38063.1"/>
    </source>
</evidence>
<feature type="chain" id="PRO_5046974271" evidence="1">
    <location>
        <begin position="19"/>
        <end position="121"/>
    </location>
</feature>